<dbReference type="SUPFAM" id="SSF55729">
    <property type="entry name" value="Acyl-CoA N-acyltransferases (Nat)"/>
    <property type="match status" value="1"/>
</dbReference>
<dbReference type="InterPro" id="IPR016181">
    <property type="entry name" value="Acyl_CoA_acyltransferase"/>
</dbReference>
<dbReference type="Proteomes" id="UP000291189">
    <property type="component" value="Unassembled WGS sequence"/>
</dbReference>
<reference evidence="2 3" key="1">
    <citation type="submission" date="2019-01" db="EMBL/GenBank/DDBJ databases">
        <title>Nocardioides guangzhouensis sp. nov., an actinobacterium isolated from soil.</title>
        <authorList>
            <person name="Fu Y."/>
            <person name="Cai Y."/>
            <person name="Lin Z."/>
            <person name="Chen P."/>
        </authorList>
    </citation>
    <scope>NUCLEOTIDE SEQUENCE [LARGE SCALE GENOMIC DNA]</scope>
    <source>
        <strain evidence="2 3">NBRC 105384</strain>
    </source>
</reference>
<comment type="caution">
    <text evidence="2">The sequence shown here is derived from an EMBL/GenBank/DDBJ whole genome shotgun (WGS) entry which is preliminary data.</text>
</comment>
<keyword evidence="2" id="KW-0808">Transferase</keyword>
<dbReference type="GO" id="GO:0016747">
    <property type="term" value="F:acyltransferase activity, transferring groups other than amino-acyl groups"/>
    <property type="evidence" value="ECO:0007669"/>
    <property type="project" value="InterPro"/>
</dbReference>
<proteinExistence type="predicted"/>
<evidence type="ECO:0000313" key="2">
    <source>
        <dbReference type="EMBL" id="RYU10526.1"/>
    </source>
</evidence>
<feature type="domain" description="N-acetyltransferase" evidence="1">
    <location>
        <begin position="55"/>
        <end position="210"/>
    </location>
</feature>
<dbReference type="RefSeq" id="WP_129988481.1">
    <property type="nucleotide sequence ID" value="NZ_SDPU01000029.1"/>
</dbReference>
<dbReference type="OrthoDB" id="4966223at2"/>
<name>A0A4V1Z1D5_9ACTN</name>
<organism evidence="2 3">
    <name type="scientific">Nocardioides iriomotensis</name>
    <dbReference type="NCBI Taxonomy" id="715784"/>
    <lineage>
        <taxon>Bacteria</taxon>
        <taxon>Bacillati</taxon>
        <taxon>Actinomycetota</taxon>
        <taxon>Actinomycetes</taxon>
        <taxon>Propionibacteriales</taxon>
        <taxon>Nocardioidaceae</taxon>
        <taxon>Nocardioides</taxon>
    </lineage>
</organism>
<accession>A0A4V1Z1D5</accession>
<dbReference type="EMBL" id="SDPU01000029">
    <property type="protein sequence ID" value="RYU10526.1"/>
    <property type="molecule type" value="Genomic_DNA"/>
</dbReference>
<evidence type="ECO:0000259" key="1">
    <source>
        <dbReference type="PROSITE" id="PS51186"/>
    </source>
</evidence>
<dbReference type="Gene3D" id="3.40.630.30">
    <property type="match status" value="1"/>
</dbReference>
<dbReference type="Pfam" id="PF00583">
    <property type="entry name" value="Acetyltransf_1"/>
    <property type="match status" value="1"/>
</dbReference>
<gene>
    <name evidence="2" type="ORF">ETU37_16650</name>
</gene>
<dbReference type="AlphaFoldDB" id="A0A4V1Z1D5"/>
<dbReference type="CDD" id="cd04301">
    <property type="entry name" value="NAT_SF"/>
    <property type="match status" value="1"/>
</dbReference>
<keyword evidence="3" id="KW-1185">Reference proteome</keyword>
<dbReference type="PROSITE" id="PS51186">
    <property type="entry name" value="GNAT"/>
    <property type="match status" value="1"/>
</dbReference>
<evidence type="ECO:0000313" key="3">
    <source>
        <dbReference type="Proteomes" id="UP000291189"/>
    </source>
</evidence>
<sequence>MSAPADLTELVDRWLAGWVVSRGATIRHRPGLVEVDLGPESRSRRRELVMVEPSPEVLAAALDEVARTEDMWATVFGPAPGVEHPAVPVRDEDEALMTTTLSEVAAPGGVLLEVDGARAFARVAVDGEHAAEGQVGLAGDHAVFDRIRTHDGFQRRGLGTRVMQALTAWSLEQGATTGVLAASPEGQLLYGRLGWTRRAPLTTWAAAPRT</sequence>
<dbReference type="InterPro" id="IPR000182">
    <property type="entry name" value="GNAT_dom"/>
</dbReference>
<protein>
    <submittedName>
        <fullName evidence="2">GNAT family N-acetyltransferase</fullName>
    </submittedName>
</protein>